<gene>
    <name evidence="1" type="ORF">GCM10010976_00060</name>
</gene>
<sequence length="139" mass="16660">MEDSMSQIIKEIASNLDCGFDSYYNSKTDEIVTIPNFSNFSDEEEFLETFKVDLKKVTKNKDDYIKIGVLESFESFKIMELFVDQISEKQLKYQLEKVLHNQNPFQNFKYSIENSDYRKSWFEFKKNELEKIVKNRLDD</sequence>
<reference evidence="1" key="1">
    <citation type="journal article" date="2014" name="Int. J. Syst. Evol. Microbiol.">
        <title>Complete genome sequence of Corynebacterium casei LMG S-19264T (=DSM 44701T), isolated from a smear-ripened cheese.</title>
        <authorList>
            <consortium name="US DOE Joint Genome Institute (JGI-PGF)"/>
            <person name="Walter F."/>
            <person name="Albersmeier A."/>
            <person name="Kalinowski J."/>
            <person name="Ruckert C."/>
        </authorList>
    </citation>
    <scope>NUCLEOTIDE SEQUENCE</scope>
    <source>
        <strain evidence="1">CGMCC 1.12751</strain>
    </source>
</reference>
<accession>A0A917G9Q0</accession>
<evidence type="ECO:0000313" key="1">
    <source>
        <dbReference type="EMBL" id="GGG32244.1"/>
    </source>
</evidence>
<evidence type="ECO:0000313" key="2">
    <source>
        <dbReference type="Proteomes" id="UP000625976"/>
    </source>
</evidence>
<name>A0A917G9Q0_9FLAO</name>
<organism evidence="1 2">
    <name type="scientific">Bizionia arctica</name>
    <dbReference type="NCBI Taxonomy" id="1495645"/>
    <lineage>
        <taxon>Bacteria</taxon>
        <taxon>Pseudomonadati</taxon>
        <taxon>Bacteroidota</taxon>
        <taxon>Flavobacteriia</taxon>
        <taxon>Flavobacteriales</taxon>
        <taxon>Flavobacteriaceae</taxon>
        <taxon>Bizionia</taxon>
    </lineage>
</organism>
<proteinExistence type="predicted"/>
<protein>
    <submittedName>
        <fullName evidence="1">Uncharacterized protein</fullName>
    </submittedName>
</protein>
<dbReference type="AlphaFoldDB" id="A0A917G9Q0"/>
<dbReference type="Proteomes" id="UP000625976">
    <property type="component" value="Unassembled WGS sequence"/>
</dbReference>
<reference evidence="1" key="2">
    <citation type="submission" date="2020-09" db="EMBL/GenBank/DDBJ databases">
        <authorList>
            <person name="Sun Q."/>
            <person name="Zhou Y."/>
        </authorList>
    </citation>
    <scope>NUCLEOTIDE SEQUENCE</scope>
    <source>
        <strain evidence="1">CGMCC 1.12751</strain>
    </source>
</reference>
<dbReference type="EMBL" id="BMFQ01000001">
    <property type="protein sequence ID" value="GGG32244.1"/>
    <property type="molecule type" value="Genomic_DNA"/>
</dbReference>
<keyword evidence="2" id="KW-1185">Reference proteome</keyword>
<dbReference type="Pfam" id="PF03682">
    <property type="entry name" value="UPF0158"/>
    <property type="match status" value="1"/>
</dbReference>
<dbReference type="RefSeq" id="WP_188460622.1">
    <property type="nucleotide sequence ID" value="NZ_BMFQ01000001.1"/>
</dbReference>
<dbReference type="InterPro" id="IPR005361">
    <property type="entry name" value="UPF0158"/>
</dbReference>
<comment type="caution">
    <text evidence="1">The sequence shown here is derived from an EMBL/GenBank/DDBJ whole genome shotgun (WGS) entry which is preliminary data.</text>
</comment>